<dbReference type="GO" id="GO:0003964">
    <property type="term" value="F:RNA-directed DNA polymerase activity"/>
    <property type="evidence" value="ECO:0007669"/>
    <property type="project" value="UniProtKB-KW"/>
</dbReference>
<keyword evidence="2" id="KW-0548">Nucleotidyltransferase</keyword>
<evidence type="ECO:0000313" key="2">
    <source>
        <dbReference type="EMBL" id="OWY90580.1"/>
    </source>
</evidence>
<dbReference type="InterPro" id="IPR051320">
    <property type="entry name" value="Viral_Replic_Matur_Polypro"/>
</dbReference>
<dbReference type="EMBL" id="NBNE01022524">
    <property type="protein sequence ID" value="OWY90580.1"/>
    <property type="molecule type" value="Genomic_DNA"/>
</dbReference>
<gene>
    <name evidence="2" type="ORF">PHMEG_00041231</name>
</gene>
<keyword evidence="2" id="KW-0808">Transferase</keyword>
<dbReference type="Proteomes" id="UP000198211">
    <property type="component" value="Unassembled WGS sequence"/>
</dbReference>
<protein>
    <submittedName>
        <fullName evidence="2">Reverse transcriptase</fullName>
    </submittedName>
</protein>
<dbReference type="PANTHER" id="PTHR33064">
    <property type="entry name" value="POL PROTEIN"/>
    <property type="match status" value="1"/>
</dbReference>
<reference evidence="3" key="1">
    <citation type="submission" date="2017-03" db="EMBL/GenBank/DDBJ databases">
        <title>Phytopthora megakarya and P. palmivora, two closely related causual agents of cacao black pod achieved similar genome size and gene model numbers by different mechanisms.</title>
        <authorList>
            <person name="Ali S."/>
            <person name="Shao J."/>
            <person name="Larry D.J."/>
            <person name="Kronmiller B."/>
            <person name="Shen D."/>
            <person name="Strem M.D."/>
            <person name="Melnick R.L."/>
            <person name="Guiltinan M.J."/>
            <person name="Tyler B.M."/>
            <person name="Meinhardt L.W."/>
            <person name="Bailey B.A."/>
        </authorList>
    </citation>
    <scope>NUCLEOTIDE SEQUENCE [LARGE SCALE GENOMIC DNA]</scope>
    <source>
        <strain evidence="3">zdho120</strain>
    </source>
</reference>
<proteinExistence type="predicted"/>
<keyword evidence="2" id="KW-0695">RNA-directed DNA polymerase</keyword>
<feature type="compositionally biased region" description="Basic and acidic residues" evidence="1">
    <location>
        <begin position="195"/>
        <end position="213"/>
    </location>
</feature>
<dbReference type="AlphaFoldDB" id="A0A225UCC8"/>
<dbReference type="STRING" id="4795.A0A225UCC8"/>
<dbReference type="OrthoDB" id="10068564at2759"/>
<name>A0A225UCC8_9STRA</name>
<feature type="region of interest" description="Disordered" evidence="1">
    <location>
        <begin position="188"/>
        <end position="213"/>
    </location>
</feature>
<dbReference type="Gene3D" id="3.30.70.270">
    <property type="match status" value="1"/>
</dbReference>
<evidence type="ECO:0000256" key="1">
    <source>
        <dbReference type="SAM" id="MobiDB-lite"/>
    </source>
</evidence>
<dbReference type="SUPFAM" id="SSF56672">
    <property type="entry name" value="DNA/RNA polymerases"/>
    <property type="match status" value="1"/>
</dbReference>
<accession>A0A225UCC8</accession>
<keyword evidence="3" id="KW-1185">Reference proteome</keyword>
<sequence>MASGFWVVPMTDRAREISAFITPMPADYQRLVDNALYGFLKFSPSGDAETTTDVFQTRIATDPDRDSVLGRRSYIDDIMIAAESWDQMCQRVEDLLEACDKWNLSISVAKGIWGMDKDIWAPSINQRSGVQPERPEISDRSAIPRITSIYEVIPGRFIEDYAIYASVLYELREVEFAELEKRSDLRESMGWNDPIPRDHGAPELKMTESVDER</sequence>
<dbReference type="PANTHER" id="PTHR33064:SF37">
    <property type="entry name" value="RIBONUCLEASE H"/>
    <property type="match status" value="1"/>
</dbReference>
<evidence type="ECO:0000313" key="3">
    <source>
        <dbReference type="Proteomes" id="UP000198211"/>
    </source>
</evidence>
<dbReference type="InterPro" id="IPR043502">
    <property type="entry name" value="DNA/RNA_pol_sf"/>
</dbReference>
<organism evidence="2 3">
    <name type="scientific">Phytophthora megakarya</name>
    <dbReference type="NCBI Taxonomy" id="4795"/>
    <lineage>
        <taxon>Eukaryota</taxon>
        <taxon>Sar</taxon>
        <taxon>Stramenopiles</taxon>
        <taxon>Oomycota</taxon>
        <taxon>Peronosporomycetes</taxon>
        <taxon>Peronosporales</taxon>
        <taxon>Peronosporaceae</taxon>
        <taxon>Phytophthora</taxon>
    </lineage>
</organism>
<dbReference type="InterPro" id="IPR043128">
    <property type="entry name" value="Rev_trsase/Diguanyl_cyclase"/>
</dbReference>
<comment type="caution">
    <text evidence="2">The sequence shown here is derived from an EMBL/GenBank/DDBJ whole genome shotgun (WGS) entry which is preliminary data.</text>
</comment>